<keyword evidence="3" id="KW-1185">Reference proteome</keyword>
<evidence type="ECO:0000256" key="1">
    <source>
        <dbReference type="SAM" id="MobiDB-lite"/>
    </source>
</evidence>
<dbReference type="EMBL" id="AGBF01000026">
    <property type="protein sequence ID" value="EGX59678.1"/>
    <property type="molecule type" value="Genomic_DNA"/>
</dbReference>
<dbReference type="RefSeq" id="WP_007494405.1">
    <property type="nucleotide sequence ID" value="NZ_AGBF01000026.1"/>
</dbReference>
<dbReference type="AlphaFoldDB" id="G2G9W7"/>
<organism evidence="2 3">
    <name type="scientific">Streptomyces zinciresistens K42</name>
    <dbReference type="NCBI Taxonomy" id="700597"/>
    <lineage>
        <taxon>Bacteria</taxon>
        <taxon>Bacillati</taxon>
        <taxon>Actinomycetota</taxon>
        <taxon>Actinomycetes</taxon>
        <taxon>Kitasatosporales</taxon>
        <taxon>Streptomycetaceae</taxon>
        <taxon>Streptomyces</taxon>
    </lineage>
</organism>
<evidence type="ECO:0000313" key="2">
    <source>
        <dbReference type="EMBL" id="EGX59678.1"/>
    </source>
</evidence>
<comment type="caution">
    <text evidence="2">The sequence shown here is derived from an EMBL/GenBank/DDBJ whole genome shotgun (WGS) entry which is preliminary data.</text>
</comment>
<evidence type="ECO:0000313" key="3">
    <source>
        <dbReference type="Proteomes" id="UP000004217"/>
    </source>
</evidence>
<feature type="region of interest" description="Disordered" evidence="1">
    <location>
        <begin position="39"/>
        <end position="89"/>
    </location>
</feature>
<protein>
    <submittedName>
        <fullName evidence="2">Uncharacterized protein</fullName>
    </submittedName>
</protein>
<accession>G2G9W7</accession>
<reference evidence="2 3" key="1">
    <citation type="submission" date="2011-08" db="EMBL/GenBank/DDBJ databases">
        <authorList>
            <person name="Lin Y."/>
            <person name="Hao X."/>
            <person name="Johnstone L."/>
            <person name="Miller S.J."/>
            <person name="Wei G."/>
            <person name="Rensing C."/>
        </authorList>
    </citation>
    <scope>NUCLEOTIDE SEQUENCE [LARGE SCALE GENOMIC DNA]</scope>
    <source>
        <strain evidence="2 3">K42</strain>
    </source>
</reference>
<dbReference type="PATRIC" id="fig|700597.3.peg.2240"/>
<dbReference type="OrthoDB" id="4324866at2"/>
<gene>
    <name evidence="2" type="ORF">SZN_11438</name>
</gene>
<name>G2G9W7_9ACTN</name>
<dbReference type="Proteomes" id="UP000004217">
    <property type="component" value="Unassembled WGS sequence"/>
</dbReference>
<proteinExistence type="predicted"/>
<sequence>MPAPQPEKSSPWKIFVLFAAAALLAITGILLLVVDPGRAAPSAEPGTATASPGPLSSTPSTSSEPTPTAQDTAAEEQEPSAPESVPPKAADTARRFVLAWASHDARPGHDVSFSDAGRRAATYATDELAAQLREPGDRSTRLWQQWLADETRVNCAVDRVATPDGAPAATSERAYVRLLYTCTTRAAGQPATRSHDQLAVEMHHVPAGAWRVAAIVNA</sequence>
<feature type="compositionally biased region" description="Low complexity" evidence="1">
    <location>
        <begin position="47"/>
        <end position="69"/>
    </location>
</feature>